<dbReference type="EMBL" id="FSFA01000002">
    <property type="protein sequence ID" value="SHX16375.1"/>
    <property type="molecule type" value="Genomic_DNA"/>
</dbReference>
<reference evidence="1 2" key="1">
    <citation type="submission" date="2016-11" db="EMBL/GenBank/DDBJ databases">
        <authorList>
            <consortium name="Pathogen Informatics"/>
        </authorList>
    </citation>
    <scope>NUCLEOTIDE SEQUENCE [LARGE SCALE GENOMIC DNA]</scope>
    <source>
        <strain evidence="1 2">968</strain>
    </source>
</reference>
<proteinExistence type="predicted"/>
<evidence type="ECO:0000313" key="2">
    <source>
        <dbReference type="Proteomes" id="UP000185183"/>
    </source>
</evidence>
<accession>A0A9Q7SCU4</accession>
<sequence length="84" mass="9472">MKMNKAQSEAFQAAYAGSAERNVVIAATLFCIEALEWTDRPTAHEEFIRAMDELDKVRAASRAQLDFEVELAEGKWDNLLGKRP</sequence>
<protein>
    <submittedName>
        <fullName evidence="1">Uncharacterized protein</fullName>
    </submittedName>
</protein>
<organism evidence="1 2">
    <name type="scientific">Mycobacteroides abscessus subsp. bolletii</name>
    <dbReference type="NCBI Taxonomy" id="319705"/>
    <lineage>
        <taxon>Bacteria</taxon>
        <taxon>Bacillati</taxon>
        <taxon>Actinomycetota</taxon>
        <taxon>Actinomycetes</taxon>
        <taxon>Mycobacteriales</taxon>
        <taxon>Mycobacteriaceae</taxon>
        <taxon>Mycobacteroides</taxon>
        <taxon>Mycobacteroides abscessus</taxon>
    </lineage>
</organism>
<name>A0A9Q7SCU4_9MYCO</name>
<evidence type="ECO:0000313" key="1">
    <source>
        <dbReference type="EMBL" id="SHX16375.1"/>
    </source>
</evidence>
<dbReference type="Proteomes" id="UP000185183">
    <property type="component" value="Unassembled WGS sequence"/>
</dbReference>
<comment type="caution">
    <text evidence="1">The sequence shown here is derived from an EMBL/GenBank/DDBJ whole genome shotgun (WGS) entry which is preliminary data.</text>
</comment>
<dbReference type="AlphaFoldDB" id="A0A9Q7SCU4"/>
<gene>
    <name evidence="1" type="ORF">SAMEA2275694_01646</name>
</gene>